<name>A0ABR7PAF0_9FIRM</name>
<comment type="caution">
    <text evidence="1">The sequence shown here is derived from an EMBL/GenBank/DDBJ whole genome shotgun (WGS) entry which is preliminary data.</text>
</comment>
<protein>
    <submittedName>
        <fullName evidence="1">Uncharacterized protein</fullName>
    </submittedName>
</protein>
<reference evidence="1 2" key="1">
    <citation type="submission" date="2020-08" db="EMBL/GenBank/DDBJ databases">
        <title>Genome public.</title>
        <authorList>
            <person name="Liu C."/>
            <person name="Sun Q."/>
        </authorList>
    </citation>
    <scope>NUCLEOTIDE SEQUENCE [LARGE SCALE GENOMIC DNA]</scope>
    <source>
        <strain evidence="1 2">3_YM_SP_D4_24.mj</strain>
    </source>
</reference>
<gene>
    <name evidence="1" type="ORF">H8712_07110</name>
</gene>
<evidence type="ECO:0000313" key="2">
    <source>
        <dbReference type="Proteomes" id="UP000661649"/>
    </source>
</evidence>
<keyword evidence="2" id="KW-1185">Reference proteome</keyword>
<organism evidence="1 2">
    <name type="scientific">Blautia stercoris</name>
    <dbReference type="NCBI Taxonomy" id="871664"/>
    <lineage>
        <taxon>Bacteria</taxon>
        <taxon>Bacillati</taxon>
        <taxon>Bacillota</taxon>
        <taxon>Clostridia</taxon>
        <taxon>Lachnospirales</taxon>
        <taxon>Lachnospiraceae</taxon>
        <taxon>Blautia</taxon>
    </lineage>
</organism>
<sequence>MPEDWMKSDNVNGIDPLKLQMLNSIASQGSQKGMSELLPFLVSSLSNTQKKSGTLSFTSKEMDCIIEALKQNKTPEETARIERMLQLIKMMQ</sequence>
<proteinExistence type="predicted"/>
<dbReference type="RefSeq" id="WP_187558504.1">
    <property type="nucleotide sequence ID" value="NZ_JACRTP010000002.1"/>
</dbReference>
<accession>A0ABR7PAF0</accession>
<dbReference type="Proteomes" id="UP000661649">
    <property type="component" value="Unassembled WGS sequence"/>
</dbReference>
<dbReference type="EMBL" id="JACRTP010000002">
    <property type="protein sequence ID" value="MBC8628388.1"/>
    <property type="molecule type" value="Genomic_DNA"/>
</dbReference>
<evidence type="ECO:0000313" key="1">
    <source>
        <dbReference type="EMBL" id="MBC8628388.1"/>
    </source>
</evidence>